<dbReference type="SMART" id="SM00360">
    <property type="entry name" value="RRM"/>
    <property type="match status" value="1"/>
</dbReference>
<dbReference type="InterPro" id="IPR012677">
    <property type="entry name" value="Nucleotide-bd_a/b_plait_sf"/>
</dbReference>
<reference evidence="4 5" key="1">
    <citation type="journal article" date="2022" name="Plant J.">
        <title>Strategies of tolerance reflected in two North American maple genomes.</title>
        <authorList>
            <person name="McEvoy S.L."/>
            <person name="Sezen U.U."/>
            <person name="Trouern-Trend A."/>
            <person name="McMahon S.M."/>
            <person name="Schaberg P.G."/>
            <person name="Yang J."/>
            <person name="Wegrzyn J.L."/>
            <person name="Swenson N.G."/>
        </authorList>
    </citation>
    <scope>NUCLEOTIDE SEQUENCE [LARGE SCALE GENOMIC DNA]</scope>
    <source>
        <strain evidence="4">91603</strain>
    </source>
</reference>
<dbReference type="GO" id="GO:0003723">
    <property type="term" value="F:RNA binding"/>
    <property type="evidence" value="ECO:0007669"/>
    <property type="project" value="UniProtKB-UniRule"/>
</dbReference>
<dbReference type="Pfam" id="PF00076">
    <property type="entry name" value="RRM_1"/>
    <property type="match status" value="1"/>
</dbReference>
<keyword evidence="5" id="KW-1185">Reference proteome</keyword>
<sequence>MESEGVGNLKTKKIFVGGLRPTLIEDGFCQYFESYGHVTDVVVTQRPQGFGFITFDSEDAVDRVLHKTFHELMGKRVEVKLALPKYANSAGGSRQGYGSFTDQQQQTGGRKTNLKVSIVVMAEEDEQIGE</sequence>
<evidence type="ECO:0000259" key="3">
    <source>
        <dbReference type="PROSITE" id="PS50102"/>
    </source>
</evidence>
<dbReference type="InterPro" id="IPR000504">
    <property type="entry name" value="RRM_dom"/>
</dbReference>
<feature type="domain" description="RRM" evidence="3">
    <location>
        <begin position="12"/>
        <end position="84"/>
    </location>
</feature>
<accession>A0AAD5JQU8</accession>
<dbReference type="AlphaFoldDB" id="A0AAD5JQU8"/>
<evidence type="ECO:0000313" key="4">
    <source>
        <dbReference type="EMBL" id="KAI9198660.1"/>
    </source>
</evidence>
<dbReference type="PANTHER" id="PTHR48035">
    <property type="entry name" value="HETEROGENEOUS NUCLEAR RIBONUCLEOPROTEIN 1"/>
    <property type="match status" value="1"/>
</dbReference>
<evidence type="ECO:0000256" key="1">
    <source>
        <dbReference type="PROSITE-ProRule" id="PRU00176"/>
    </source>
</evidence>
<proteinExistence type="predicted"/>
<dbReference type="PROSITE" id="PS50102">
    <property type="entry name" value="RRM"/>
    <property type="match status" value="1"/>
</dbReference>
<name>A0AAD5JQU8_ACENE</name>
<organism evidence="4 5">
    <name type="scientific">Acer negundo</name>
    <name type="common">Box elder</name>
    <dbReference type="NCBI Taxonomy" id="4023"/>
    <lineage>
        <taxon>Eukaryota</taxon>
        <taxon>Viridiplantae</taxon>
        <taxon>Streptophyta</taxon>
        <taxon>Embryophyta</taxon>
        <taxon>Tracheophyta</taxon>
        <taxon>Spermatophyta</taxon>
        <taxon>Magnoliopsida</taxon>
        <taxon>eudicotyledons</taxon>
        <taxon>Gunneridae</taxon>
        <taxon>Pentapetalae</taxon>
        <taxon>rosids</taxon>
        <taxon>malvids</taxon>
        <taxon>Sapindales</taxon>
        <taxon>Sapindaceae</taxon>
        <taxon>Hippocastanoideae</taxon>
        <taxon>Acereae</taxon>
        <taxon>Acer</taxon>
    </lineage>
</organism>
<evidence type="ECO:0000313" key="5">
    <source>
        <dbReference type="Proteomes" id="UP001064489"/>
    </source>
</evidence>
<dbReference type="PANTHER" id="PTHR48035:SF2">
    <property type="entry name" value="RNA-BINDING REGION RNP-1 DOMAIN-CONTAINING PROTEIN"/>
    <property type="match status" value="1"/>
</dbReference>
<protein>
    <recommendedName>
        <fullName evidence="3">RRM domain-containing protein</fullName>
    </recommendedName>
</protein>
<feature type="compositionally biased region" description="Polar residues" evidence="2">
    <location>
        <begin position="90"/>
        <end position="109"/>
    </location>
</feature>
<dbReference type="EMBL" id="JAJSOW010000002">
    <property type="protein sequence ID" value="KAI9198660.1"/>
    <property type="molecule type" value="Genomic_DNA"/>
</dbReference>
<dbReference type="Proteomes" id="UP001064489">
    <property type="component" value="Chromosome 13"/>
</dbReference>
<dbReference type="SUPFAM" id="SSF54928">
    <property type="entry name" value="RNA-binding domain, RBD"/>
    <property type="match status" value="1"/>
</dbReference>
<gene>
    <name evidence="4" type="ORF">LWI28_019955</name>
</gene>
<evidence type="ECO:0000256" key="2">
    <source>
        <dbReference type="SAM" id="MobiDB-lite"/>
    </source>
</evidence>
<dbReference type="Gene3D" id="3.30.70.330">
    <property type="match status" value="1"/>
</dbReference>
<keyword evidence="1" id="KW-0694">RNA-binding</keyword>
<dbReference type="InterPro" id="IPR053260">
    <property type="entry name" value="hnRNP"/>
</dbReference>
<feature type="region of interest" description="Disordered" evidence="2">
    <location>
        <begin position="89"/>
        <end position="109"/>
    </location>
</feature>
<comment type="caution">
    <text evidence="4">The sequence shown here is derived from an EMBL/GenBank/DDBJ whole genome shotgun (WGS) entry which is preliminary data.</text>
</comment>
<dbReference type="InterPro" id="IPR035979">
    <property type="entry name" value="RBD_domain_sf"/>
</dbReference>